<dbReference type="SUPFAM" id="SSF47413">
    <property type="entry name" value="lambda repressor-like DNA-binding domains"/>
    <property type="match status" value="1"/>
</dbReference>
<dbReference type="Proteomes" id="UP001165079">
    <property type="component" value="Unassembled WGS sequence"/>
</dbReference>
<organism evidence="2 3">
    <name type="scientific">Actinorhabdospora filicis</name>
    <dbReference type="NCBI Taxonomy" id="1785913"/>
    <lineage>
        <taxon>Bacteria</taxon>
        <taxon>Bacillati</taxon>
        <taxon>Actinomycetota</taxon>
        <taxon>Actinomycetes</taxon>
        <taxon>Micromonosporales</taxon>
        <taxon>Micromonosporaceae</taxon>
        <taxon>Actinorhabdospora</taxon>
    </lineage>
</organism>
<dbReference type="InterPro" id="IPR011990">
    <property type="entry name" value="TPR-like_helical_dom_sf"/>
</dbReference>
<evidence type="ECO:0000313" key="3">
    <source>
        <dbReference type="Proteomes" id="UP001165079"/>
    </source>
</evidence>
<dbReference type="CDD" id="cd00093">
    <property type="entry name" value="HTH_XRE"/>
    <property type="match status" value="1"/>
</dbReference>
<dbReference type="SMART" id="SM00028">
    <property type="entry name" value="TPR"/>
    <property type="match status" value="3"/>
</dbReference>
<dbReference type="InterPro" id="IPR001387">
    <property type="entry name" value="Cro/C1-type_HTH"/>
</dbReference>
<dbReference type="InterPro" id="IPR019734">
    <property type="entry name" value="TPR_rpt"/>
</dbReference>
<protein>
    <recommendedName>
        <fullName evidence="1">HTH cro/C1-type domain-containing protein</fullName>
    </recommendedName>
</protein>
<dbReference type="SMART" id="SM00530">
    <property type="entry name" value="HTH_XRE"/>
    <property type="match status" value="1"/>
</dbReference>
<dbReference type="SUPFAM" id="SSF48452">
    <property type="entry name" value="TPR-like"/>
    <property type="match status" value="3"/>
</dbReference>
<dbReference type="RefSeq" id="WP_285660851.1">
    <property type="nucleotide sequence ID" value="NZ_BSTX01000001.1"/>
</dbReference>
<dbReference type="AlphaFoldDB" id="A0A9W6W752"/>
<comment type="caution">
    <text evidence="2">The sequence shown here is derived from an EMBL/GenBank/DDBJ whole genome shotgun (WGS) entry which is preliminary data.</text>
</comment>
<dbReference type="Gene3D" id="1.10.260.40">
    <property type="entry name" value="lambda repressor-like DNA-binding domains"/>
    <property type="match status" value="1"/>
</dbReference>
<dbReference type="InterPro" id="IPR010982">
    <property type="entry name" value="Lambda_DNA-bd_dom_sf"/>
</dbReference>
<accession>A0A9W6W752</accession>
<gene>
    <name evidence="2" type="ORF">Afil01_04150</name>
</gene>
<evidence type="ECO:0000313" key="2">
    <source>
        <dbReference type="EMBL" id="GLZ75608.1"/>
    </source>
</evidence>
<feature type="domain" description="HTH cro/C1-type" evidence="1">
    <location>
        <begin position="11"/>
        <end position="65"/>
    </location>
</feature>
<dbReference type="Pfam" id="PF13560">
    <property type="entry name" value="HTH_31"/>
    <property type="match status" value="1"/>
</dbReference>
<sequence length="438" mass="45803">MDIDANVGHRIREARTAAGRSQSELTSPGLLSAAHLSLIESGKRRPSQGVLAHLAGALGTTAGFLASGREPDDVREAERRLAFAGIALHNGSHAEALAEFENLLDEARVRDRAALGRAQALELLGRHAEAASAFEALMNIAEEGGATWAERAVDVMRCYRELGDPAYAADLGERALRAFERLGLGWSDASVRLGVTLAGVYQDRGDAHRASVIVHRMIGVAEELGSPLARASAYWNAANGAYGRGDLDGALSLAERSLALFGETDRLRNLSQLRLLVGILSLRVEPARAREVFLAVRAESAEFGGVVDVARAEIWLAEAALRLGEPGEAVAYATEARDRLAEAGSTVVLWADIALGEAALARGDRAGALERARAAGAVLDGESGIPQAIPARTRLAALYEAAGDAAAAMAAYRAALAATGNPVPSTVESGSARRSSGV</sequence>
<dbReference type="PROSITE" id="PS50943">
    <property type="entry name" value="HTH_CROC1"/>
    <property type="match status" value="1"/>
</dbReference>
<evidence type="ECO:0000259" key="1">
    <source>
        <dbReference type="PROSITE" id="PS50943"/>
    </source>
</evidence>
<dbReference type="GO" id="GO:0003677">
    <property type="term" value="F:DNA binding"/>
    <property type="evidence" value="ECO:0007669"/>
    <property type="project" value="InterPro"/>
</dbReference>
<dbReference type="Gene3D" id="1.25.40.10">
    <property type="entry name" value="Tetratricopeptide repeat domain"/>
    <property type="match status" value="2"/>
</dbReference>
<keyword evidence="3" id="KW-1185">Reference proteome</keyword>
<proteinExistence type="predicted"/>
<name>A0A9W6W752_9ACTN</name>
<dbReference type="EMBL" id="BSTX01000001">
    <property type="protein sequence ID" value="GLZ75608.1"/>
    <property type="molecule type" value="Genomic_DNA"/>
</dbReference>
<reference evidence="2" key="1">
    <citation type="submission" date="2023-03" db="EMBL/GenBank/DDBJ databases">
        <title>Actinorhabdospora filicis NBRC 111898.</title>
        <authorList>
            <person name="Ichikawa N."/>
            <person name="Sato H."/>
            <person name="Tonouchi N."/>
        </authorList>
    </citation>
    <scope>NUCLEOTIDE SEQUENCE</scope>
    <source>
        <strain evidence="2">NBRC 111898</strain>
    </source>
</reference>